<accession>A0AAE1AIA9</accession>
<keyword evidence="2" id="KW-0862">Zinc</keyword>
<gene>
    <name evidence="6" type="ORF">RRG08_005205</name>
</gene>
<feature type="region of interest" description="Disordered" evidence="4">
    <location>
        <begin position="66"/>
        <end position="99"/>
    </location>
</feature>
<keyword evidence="7" id="KW-1185">Reference proteome</keyword>
<sequence length="507" mass="56574">MASKATELLKNCCFTLSDNVPDQEKPLMHKMITLGFRIKTVYPLVMEKDSVSADDLEALARFLTDHKGSQESSNPSLLDESSIELSQDEPMNKASCSPVSTAQVFERKGDTDYYSEKQAIAKDSAMLHTPMAKTGLKDTHTSMAKTGLKDTHTPMAKTGLKDTHTPMAKSGLKDTHTPMAKTGFKDKPPDTNVTRKGLFAATKTQSSWKCWSECHINCNLEGVKHYAIKKEGLWEKSDIINTFNFPHTYGLQSKSKCKGRRYKGDSGWTTSRSTAECGVCFDEECEPHILNCCNGAMCKSCFEKVKNQRCPFCRKPPTDTKGDPGWTTSRSTAKCGVCFDEECEPHILNCCNGAICKSCFYKVKNQGCPFCRKPFPDMKGDSGWTTRRSTAECGVCFDEEFEPHILTCCNGAICKSCFEKVKNQRCPFCRKPFTDTKGDPGWTTRRSTAECGVCFDEECEPHILNCCNGAICKSCFEKVKNQRCPFCRKPFPDTKGDPGWTTRRSTA</sequence>
<dbReference type="GO" id="GO:0061630">
    <property type="term" value="F:ubiquitin protein ligase activity"/>
    <property type="evidence" value="ECO:0007669"/>
    <property type="project" value="TreeGrafter"/>
</dbReference>
<dbReference type="SUPFAM" id="SSF57850">
    <property type="entry name" value="RING/U-box"/>
    <property type="match status" value="3"/>
</dbReference>
<evidence type="ECO:0000256" key="3">
    <source>
        <dbReference type="PROSITE-ProRule" id="PRU00175"/>
    </source>
</evidence>
<comment type="caution">
    <text evidence="6">The sequence shown here is derived from an EMBL/GenBank/DDBJ whole genome shotgun (WGS) entry which is preliminary data.</text>
</comment>
<dbReference type="PANTHER" id="PTHR15315">
    <property type="entry name" value="RING FINGER PROTEIN 41, 151"/>
    <property type="match status" value="1"/>
</dbReference>
<name>A0AAE1AIA9_9GAST</name>
<evidence type="ECO:0000313" key="6">
    <source>
        <dbReference type="EMBL" id="KAK3788182.1"/>
    </source>
</evidence>
<dbReference type="InterPro" id="IPR001841">
    <property type="entry name" value="Znf_RING"/>
</dbReference>
<keyword evidence="1 3" id="KW-0863">Zinc-finger</keyword>
<feature type="domain" description="RING-type" evidence="5">
    <location>
        <begin position="393"/>
        <end position="430"/>
    </location>
</feature>
<organism evidence="6 7">
    <name type="scientific">Elysia crispata</name>
    <name type="common">lettuce slug</name>
    <dbReference type="NCBI Taxonomy" id="231223"/>
    <lineage>
        <taxon>Eukaryota</taxon>
        <taxon>Metazoa</taxon>
        <taxon>Spiralia</taxon>
        <taxon>Lophotrochozoa</taxon>
        <taxon>Mollusca</taxon>
        <taxon>Gastropoda</taxon>
        <taxon>Heterobranchia</taxon>
        <taxon>Euthyneura</taxon>
        <taxon>Panpulmonata</taxon>
        <taxon>Sacoglossa</taxon>
        <taxon>Placobranchoidea</taxon>
        <taxon>Plakobranchidae</taxon>
        <taxon>Elysia</taxon>
    </lineage>
</organism>
<dbReference type="PROSITE" id="PS50089">
    <property type="entry name" value="ZF_RING_2"/>
    <property type="match status" value="4"/>
</dbReference>
<feature type="domain" description="RING-type" evidence="5">
    <location>
        <begin position="335"/>
        <end position="372"/>
    </location>
</feature>
<dbReference type="InterPro" id="IPR013083">
    <property type="entry name" value="Znf_RING/FYVE/PHD"/>
</dbReference>
<feature type="domain" description="RING-type" evidence="5">
    <location>
        <begin position="451"/>
        <end position="488"/>
    </location>
</feature>
<evidence type="ECO:0000256" key="2">
    <source>
        <dbReference type="ARBA" id="ARBA00022833"/>
    </source>
</evidence>
<dbReference type="Gene3D" id="3.30.40.10">
    <property type="entry name" value="Zinc/RING finger domain, C3HC4 (zinc finger)"/>
    <property type="match status" value="4"/>
</dbReference>
<dbReference type="SMART" id="SM00184">
    <property type="entry name" value="RING"/>
    <property type="match status" value="4"/>
</dbReference>
<evidence type="ECO:0000313" key="7">
    <source>
        <dbReference type="Proteomes" id="UP001283361"/>
    </source>
</evidence>
<keyword evidence="1 3" id="KW-0479">Metal-binding</keyword>
<dbReference type="AlphaFoldDB" id="A0AAE1AIA9"/>
<dbReference type="Pfam" id="PF13920">
    <property type="entry name" value="zf-C3HC4_3"/>
    <property type="match status" value="3"/>
</dbReference>
<feature type="domain" description="RING-type" evidence="5">
    <location>
        <begin position="277"/>
        <end position="314"/>
    </location>
</feature>
<dbReference type="GO" id="GO:0016567">
    <property type="term" value="P:protein ubiquitination"/>
    <property type="evidence" value="ECO:0007669"/>
    <property type="project" value="TreeGrafter"/>
</dbReference>
<feature type="region of interest" description="Disordered" evidence="4">
    <location>
        <begin position="149"/>
        <end position="188"/>
    </location>
</feature>
<evidence type="ECO:0000259" key="5">
    <source>
        <dbReference type="PROSITE" id="PS50089"/>
    </source>
</evidence>
<protein>
    <recommendedName>
        <fullName evidence="5">RING-type domain-containing protein</fullName>
    </recommendedName>
</protein>
<evidence type="ECO:0000256" key="1">
    <source>
        <dbReference type="ARBA" id="ARBA00022771"/>
    </source>
</evidence>
<dbReference type="EMBL" id="JAWDGP010001786">
    <property type="protein sequence ID" value="KAK3788182.1"/>
    <property type="molecule type" value="Genomic_DNA"/>
</dbReference>
<reference evidence="6" key="1">
    <citation type="journal article" date="2023" name="G3 (Bethesda)">
        <title>A reference genome for the long-term kleptoplast-retaining sea slug Elysia crispata morphotype clarki.</title>
        <authorList>
            <person name="Eastman K.E."/>
            <person name="Pendleton A.L."/>
            <person name="Shaikh M.A."/>
            <person name="Suttiyut T."/>
            <person name="Ogas R."/>
            <person name="Tomko P."/>
            <person name="Gavelis G."/>
            <person name="Widhalm J.R."/>
            <person name="Wisecaver J.H."/>
        </authorList>
    </citation>
    <scope>NUCLEOTIDE SEQUENCE</scope>
    <source>
        <strain evidence="6">ECLA1</strain>
    </source>
</reference>
<proteinExistence type="predicted"/>
<dbReference type="Proteomes" id="UP001283361">
    <property type="component" value="Unassembled WGS sequence"/>
</dbReference>
<dbReference type="PANTHER" id="PTHR15315:SF102">
    <property type="entry name" value="RING-TYPE DOMAIN-CONTAINING PROTEIN"/>
    <property type="match status" value="1"/>
</dbReference>
<evidence type="ECO:0000256" key="4">
    <source>
        <dbReference type="SAM" id="MobiDB-lite"/>
    </source>
</evidence>
<dbReference type="GO" id="GO:0008270">
    <property type="term" value="F:zinc ion binding"/>
    <property type="evidence" value="ECO:0007669"/>
    <property type="project" value="UniProtKB-KW"/>
</dbReference>